<dbReference type="OrthoDB" id="10018569at2"/>
<gene>
    <name evidence="1" type="ORF">M5X16_29280</name>
    <name evidence="2" type="ORF">PC41400_14820</name>
</gene>
<protein>
    <submittedName>
        <fullName evidence="2">Uncharacterized protein</fullName>
    </submittedName>
</protein>
<sequence>MKNVKMRKKSVNKRSMTFWDKIINDQEEDRNEIVDRINSLSYDDAEEQVEELIFEIDDFISTYESDYHSFMREYENVLEISLDNLKLKRLTLITKKELGIDVVLLLKYLNNWYEKNKNDGWLFPYITPYGYWNDKTITSIDNNEYGSNGKTHLHNCINWGKRLEDELNNFIITNKSLESDSETNRFMVDLVEECVLPIVITKNKQLNSVLTRSPKLC</sequence>
<evidence type="ECO:0000313" key="4">
    <source>
        <dbReference type="Proteomes" id="UP001527202"/>
    </source>
</evidence>
<dbReference type="Proteomes" id="UP001527202">
    <property type="component" value="Unassembled WGS sequence"/>
</dbReference>
<dbReference type="RefSeq" id="WP_042227615.1">
    <property type="nucleotide sequence ID" value="NZ_CP026520.1"/>
</dbReference>
<dbReference type="Proteomes" id="UP000288943">
    <property type="component" value="Chromosome"/>
</dbReference>
<dbReference type="GeneID" id="95376087"/>
<reference evidence="2 3" key="1">
    <citation type="submission" date="2018-01" db="EMBL/GenBank/DDBJ databases">
        <title>The whole genome sequencing and assembly of Paenibacillus chitinolyticus KCCM 41400 strain.</title>
        <authorList>
            <person name="Kim J.-Y."/>
            <person name="Park M.-K."/>
            <person name="Lee Y.-J."/>
            <person name="Yi H."/>
            <person name="Bahn Y.-S."/>
            <person name="Kim J.F."/>
            <person name="Lee D.-W."/>
        </authorList>
    </citation>
    <scope>NUCLEOTIDE SEQUENCE [LARGE SCALE GENOMIC DNA]</scope>
    <source>
        <strain evidence="2 3">KCCM 41400</strain>
    </source>
</reference>
<evidence type="ECO:0000313" key="2">
    <source>
        <dbReference type="EMBL" id="QAV18882.1"/>
    </source>
</evidence>
<dbReference type="KEGG" id="pchi:PC41400_14820"/>
<organism evidence="2 3">
    <name type="scientific">Paenibacillus chitinolyticus</name>
    <dbReference type="NCBI Taxonomy" id="79263"/>
    <lineage>
        <taxon>Bacteria</taxon>
        <taxon>Bacillati</taxon>
        <taxon>Bacillota</taxon>
        <taxon>Bacilli</taxon>
        <taxon>Bacillales</taxon>
        <taxon>Paenibacillaceae</taxon>
        <taxon>Paenibacillus</taxon>
    </lineage>
</organism>
<name>A0A410WX70_9BACL</name>
<accession>A0A410WX70</accession>
<proteinExistence type="predicted"/>
<dbReference type="EMBL" id="CP026520">
    <property type="protein sequence ID" value="QAV18882.1"/>
    <property type="molecule type" value="Genomic_DNA"/>
</dbReference>
<dbReference type="EMBL" id="JAMDMJ010000055">
    <property type="protein sequence ID" value="MCY9599846.1"/>
    <property type="molecule type" value="Genomic_DNA"/>
</dbReference>
<evidence type="ECO:0000313" key="3">
    <source>
        <dbReference type="Proteomes" id="UP000288943"/>
    </source>
</evidence>
<evidence type="ECO:0000313" key="1">
    <source>
        <dbReference type="EMBL" id="MCY9599846.1"/>
    </source>
</evidence>
<keyword evidence="4" id="KW-1185">Reference proteome</keyword>
<dbReference type="AlphaFoldDB" id="A0A410WX70"/>
<reference evidence="1 4" key="2">
    <citation type="submission" date="2022-05" db="EMBL/GenBank/DDBJ databases">
        <title>Genome Sequencing of Bee-Associated Microbes.</title>
        <authorList>
            <person name="Dunlap C."/>
        </authorList>
    </citation>
    <scope>NUCLEOTIDE SEQUENCE [LARGE SCALE GENOMIC DNA]</scope>
    <source>
        <strain evidence="1 4">NRRL B-23120</strain>
    </source>
</reference>